<reference evidence="1 2" key="1">
    <citation type="submission" date="2022-05" db="EMBL/GenBank/DDBJ databases">
        <authorList>
            <consortium name="Genoscope - CEA"/>
            <person name="William W."/>
        </authorList>
    </citation>
    <scope>NUCLEOTIDE SEQUENCE [LARGE SCALE GENOMIC DNA]</scope>
</reference>
<dbReference type="Proteomes" id="UP001159427">
    <property type="component" value="Unassembled WGS sequence"/>
</dbReference>
<dbReference type="SUPFAM" id="SSF49599">
    <property type="entry name" value="TRAF domain-like"/>
    <property type="match status" value="1"/>
</dbReference>
<evidence type="ECO:0000313" key="1">
    <source>
        <dbReference type="EMBL" id="CAH3025482.1"/>
    </source>
</evidence>
<sequence length="139" mass="15525">LLCFHRCHLTLHLSECSEKAVQCTVTGCKAITKRKDTEEHIFTAAATHSVLQTGEVQKLRGVMHFKRPKPAWFLEEENVFSFCWKTSGLKTQTQSGASTEYRCPNGNRWRGILSVEGGQLHLLSLQLVSSVTPVIVGAR</sequence>
<dbReference type="EMBL" id="CALNXI010000355">
    <property type="protein sequence ID" value="CAH3025482.1"/>
    <property type="molecule type" value="Genomic_DNA"/>
</dbReference>
<organism evidence="1 2">
    <name type="scientific">Porites evermanni</name>
    <dbReference type="NCBI Taxonomy" id="104178"/>
    <lineage>
        <taxon>Eukaryota</taxon>
        <taxon>Metazoa</taxon>
        <taxon>Cnidaria</taxon>
        <taxon>Anthozoa</taxon>
        <taxon>Hexacorallia</taxon>
        <taxon>Scleractinia</taxon>
        <taxon>Fungiina</taxon>
        <taxon>Poritidae</taxon>
        <taxon>Porites</taxon>
    </lineage>
</organism>
<accession>A0ABN8M786</accession>
<gene>
    <name evidence="1" type="ORF">PEVE_00026232</name>
</gene>
<evidence type="ECO:0000313" key="2">
    <source>
        <dbReference type="Proteomes" id="UP001159427"/>
    </source>
</evidence>
<name>A0ABN8M786_9CNID</name>
<protein>
    <recommendedName>
        <fullName evidence="3">Recombination activating protein 1</fullName>
    </recommendedName>
</protein>
<proteinExistence type="predicted"/>
<feature type="non-terminal residue" evidence="1">
    <location>
        <position position="1"/>
    </location>
</feature>
<comment type="caution">
    <text evidence="1">The sequence shown here is derived from an EMBL/GenBank/DDBJ whole genome shotgun (WGS) entry which is preliminary data.</text>
</comment>
<evidence type="ECO:0008006" key="3">
    <source>
        <dbReference type="Google" id="ProtNLM"/>
    </source>
</evidence>
<keyword evidence="2" id="KW-1185">Reference proteome</keyword>